<evidence type="ECO:0000259" key="2">
    <source>
        <dbReference type="SMART" id="SM00014"/>
    </source>
</evidence>
<feature type="transmembrane region" description="Helical" evidence="1">
    <location>
        <begin position="171"/>
        <end position="189"/>
    </location>
</feature>
<dbReference type="PANTHER" id="PTHR10165:SF35">
    <property type="entry name" value="RE23632P"/>
    <property type="match status" value="1"/>
</dbReference>
<name>A0A8J5QLT8_9ASCO</name>
<feature type="transmembrane region" description="Helical" evidence="1">
    <location>
        <begin position="95"/>
        <end position="114"/>
    </location>
</feature>
<organism evidence="3 4">
    <name type="scientific">[Candida] subhashii</name>
    <dbReference type="NCBI Taxonomy" id="561895"/>
    <lineage>
        <taxon>Eukaryota</taxon>
        <taxon>Fungi</taxon>
        <taxon>Dikarya</taxon>
        <taxon>Ascomycota</taxon>
        <taxon>Saccharomycotina</taxon>
        <taxon>Pichiomycetes</taxon>
        <taxon>Debaryomycetaceae</taxon>
        <taxon>Spathaspora</taxon>
    </lineage>
</organism>
<dbReference type="GeneID" id="73467931"/>
<dbReference type="AlphaFoldDB" id="A0A8J5QLT8"/>
<dbReference type="InterPro" id="IPR043216">
    <property type="entry name" value="PAP-like"/>
</dbReference>
<reference evidence="3 4" key="1">
    <citation type="journal article" date="2021" name="DNA Res.">
        <title>Genome analysis of Candida subhashii reveals its hybrid nature and dual mitochondrial genome conformations.</title>
        <authorList>
            <person name="Mixao V."/>
            <person name="Hegedusova E."/>
            <person name="Saus E."/>
            <person name="Pryszcz L.P."/>
            <person name="Cillingova A."/>
            <person name="Nosek J."/>
            <person name="Gabaldon T."/>
        </authorList>
    </citation>
    <scope>NUCLEOTIDE SEQUENCE [LARGE SCALE GENOMIC DNA]</scope>
    <source>
        <strain evidence="3 4">CBS 10753</strain>
    </source>
</reference>
<keyword evidence="1" id="KW-0472">Membrane</keyword>
<dbReference type="InterPro" id="IPR000326">
    <property type="entry name" value="PAP2/HPO"/>
</dbReference>
<comment type="caution">
    <text evidence="3">The sequence shown here is derived from an EMBL/GenBank/DDBJ whole genome shotgun (WGS) entry which is preliminary data.</text>
</comment>
<evidence type="ECO:0000313" key="3">
    <source>
        <dbReference type="EMBL" id="KAG7665442.1"/>
    </source>
</evidence>
<protein>
    <recommendedName>
        <fullName evidence="2">Phosphatidic acid phosphatase type 2/haloperoxidase domain-containing protein</fullName>
    </recommendedName>
</protein>
<dbReference type="CDD" id="cd03390">
    <property type="entry name" value="PAP2_containing_1_like"/>
    <property type="match status" value="1"/>
</dbReference>
<dbReference type="RefSeq" id="XP_049265674.1">
    <property type="nucleotide sequence ID" value="XM_049404751.1"/>
</dbReference>
<dbReference type="SMART" id="SM00014">
    <property type="entry name" value="acidPPc"/>
    <property type="match status" value="1"/>
</dbReference>
<feature type="transmembrane region" description="Helical" evidence="1">
    <location>
        <begin position="227"/>
        <end position="250"/>
    </location>
</feature>
<dbReference type="GO" id="GO:0008195">
    <property type="term" value="F:phosphatidate phosphatase activity"/>
    <property type="evidence" value="ECO:0007669"/>
    <property type="project" value="TreeGrafter"/>
</dbReference>
<dbReference type="GO" id="GO:0006644">
    <property type="term" value="P:phospholipid metabolic process"/>
    <property type="evidence" value="ECO:0007669"/>
    <property type="project" value="InterPro"/>
</dbReference>
<gene>
    <name evidence="3" type="ORF">J8A68_001130</name>
</gene>
<accession>A0A8J5QLT8</accession>
<evidence type="ECO:0000256" key="1">
    <source>
        <dbReference type="SAM" id="Phobius"/>
    </source>
</evidence>
<feature type="transmembrane region" description="Helical" evidence="1">
    <location>
        <begin position="201"/>
        <end position="221"/>
    </location>
</feature>
<dbReference type="GO" id="GO:0016020">
    <property type="term" value="C:membrane"/>
    <property type="evidence" value="ECO:0007669"/>
    <property type="project" value="TreeGrafter"/>
</dbReference>
<keyword evidence="1" id="KW-1133">Transmembrane helix</keyword>
<feature type="domain" description="Phosphatidic acid phosphatase type 2/haloperoxidase" evidence="2">
    <location>
        <begin position="97"/>
        <end position="249"/>
    </location>
</feature>
<dbReference type="PANTHER" id="PTHR10165">
    <property type="entry name" value="LIPID PHOSPHATE PHOSPHATASE"/>
    <property type="match status" value="1"/>
</dbReference>
<keyword evidence="1" id="KW-0812">Transmembrane</keyword>
<feature type="transmembrane region" description="Helical" evidence="1">
    <location>
        <begin position="12"/>
        <end position="31"/>
    </location>
</feature>
<dbReference type="OrthoDB" id="10030083at2759"/>
<proteinExistence type="predicted"/>
<dbReference type="Pfam" id="PF01569">
    <property type="entry name" value="PAP2"/>
    <property type="match status" value="1"/>
</dbReference>
<dbReference type="GO" id="GO:0046839">
    <property type="term" value="P:phospholipid dephosphorylation"/>
    <property type="evidence" value="ECO:0007669"/>
    <property type="project" value="TreeGrafter"/>
</dbReference>
<dbReference type="EMBL" id="JAGSYN010000050">
    <property type="protein sequence ID" value="KAG7665442.1"/>
    <property type="molecule type" value="Genomic_DNA"/>
</dbReference>
<feature type="transmembrane region" description="Helical" evidence="1">
    <location>
        <begin position="63"/>
        <end position="83"/>
    </location>
</feature>
<evidence type="ECO:0000313" key="4">
    <source>
        <dbReference type="Proteomes" id="UP000694255"/>
    </source>
</evidence>
<dbReference type="Proteomes" id="UP000694255">
    <property type="component" value="Unassembled WGS sequence"/>
</dbReference>
<sequence length="270" mass="30670">MQTYLNSSKFKKFIPDWITTVVLILLFFIVLEKGNPFPREFQVNDPRISHPFAEQERVTDNELYIYSTLLPLVIISLISLYLPSSRFDKLHLLQVSLLGLLFCVTITCCITDILKCWISNPRPDFLVRCGATGAVVRSESMSEKVLMSMTKCSAPLGQMYLLDGMKSTPSGHSSMSFAGLGYLSLWLVGQLRLLNEKKLQYLFVWGVVVGAPILFAAWIALTRTQDYRHHFVDIVIGAILGSAFALASYFKYFNSPWANDCYIPIDYDEY</sequence>
<keyword evidence="4" id="KW-1185">Reference proteome</keyword>